<keyword evidence="2" id="KW-0808">Transferase</keyword>
<dbReference type="Pfam" id="PF00891">
    <property type="entry name" value="Methyltransf_2"/>
    <property type="match status" value="2"/>
</dbReference>
<keyword evidence="6" id="KW-1185">Reference proteome</keyword>
<evidence type="ECO:0000256" key="3">
    <source>
        <dbReference type="ARBA" id="ARBA00022691"/>
    </source>
</evidence>
<dbReference type="Proteomes" id="UP000467840">
    <property type="component" value="Chromosome 16"/>
</dbReference>
<comment type="caution">
    <text evidence="5">The sequence shown here is derived from an EMBL/GenBank/DDBJ whole genome shotgun (WGS) entry which is preliminary data.</text>
</comment>
<feature type="domain" description="O-methyltransferase C-terminal" evidence="4">
    <location>
        <begin position="115"/>
        <end position="220"/>
    </location>
</feature>
<dbReference type="PROSITE" id="PS51683">
    <property type="entry name" value="SAM_OMT_II"/>
    <property type="match status" value="1"/>
</dbReference>
<evidence type="ECO:0000259" key="4">
    <source>
        <dbReference type="Pfam" id="PF00891"/>
    </source>
</evidence>
<dbReference type="EMBL" id="JAAGAX010000009">
    <property type="protein sequence ID" value="KAF2303275.1"/>
    <property type="molecule type" value="Genomic_DNA"/>
</dbReference>
<organism evidence="5 6">
    <name type="scientific">Hevea brasiliensis</name>
    <name type="common">Para rubber tree</name>
    <name type="synonym">Siphonia brasiliensis</name>
    <dbReference type="NCBI Taxonomy" id="3981"/>
    <lineage>
        <taxon>Eukaryota</taxon>
        <taxon>Viridiplantae</taxon>
        <taxon>Streptophyta</taxon>
        <taxon>Embryophyta</taxon>
        <taxon>Tracheophyta</taxon>
        <taxon>Spermatophyta</taxon>
        <taxon>Magnoliopsida</taxon>
        <taxon>eudicotyledons</taxon>
        <taxon>Gunneridae</taxon>
        <taxon>Pentapetalae</taxon>
        <taxon>rosids</taxon>
        <taxon>fabids</taxon>
        <taxon>Malpighiales</taxon>
        <taxon>Euphorbiaceae</taxon>
        <taxon>Crotonoideae</taxon>
        <taxon>Micrandreae</taxon>
        <taxon>Hevea</taxon>
    </lineage>
</organism>
<name>A0A6A6LS25_HEVBR</name>
<dbReference type="GO" id="GO:0008171">
    <property type="term" value="F:O-methyltransferase activity"/>
    <property type="evidence" value="ECO:0007669"/>
    <property type="project" value="InterPro"/>
</dbReference>
<dbReference type="SUPFAM" id="SSF53335">
    <property type="entry name" value="S-adenosyl-L-methionine-dependent methyltransferases"/>
    <property type="match status" value="1"/>
</dbReference>
<keyword evidence="3" id="KW-0949">S-adenosyl-L-methionine</keyword>
<evidence type="ECO:0000256" key="2">
    <source>
        <dbReference type="ARBA" id="ARBA00022679"/>
    </source>
</evidence>
<proteinExistence type="predicted"/>
<dbReference type="InterPro" id="IPR029063">
    <property type="entry name" value="SAM-dependent_MTases_sf"/>
</dbReference>
<gene>
    <name evidence="5" type="ORF">GH714_016245</name>
</gene>
<dbReference type="InterPro" id="IPR016461">
    <property type="entry name" value="COMT-like"/>
</dbReference>
<evidence type="ECO:0000256" key="1">
    <source>
        <dbReference type="ARBA" id="ARBA00022603"/>
    </source>
</evidence>
<feature type="domain" description="O-methyltransferase C-terminal" evidence="4">
    <location>
        <begin position="59"/>
        <end position="106"/>
    </location>
</feature>
<keyword evidence="1" id="KW-0489">Methyltransferase</keyword>
<sequence length="238" mass="26925">MLVFSGFFSTTKAPNGQEEGQEAYVLTPSSKLLVKDNPNCLAPFVNSLLKPDFLTPGHSLGDWFRGDEVTVFEKAHGMAFWEYNDRNPEFNKLFNEAMASDSQMLNLVVANLQGTKNLNYVGGDMFQHIPSADVIMLKLILHGWSDEECLKILKKCKEAISSKGEGGKVIVIDLVINEKKDERELTETKLLFDMLMMYLTTGRERSEKEWEGLFLKAGFSHYKITPLLGLRSLIEVYT</sequence>
<dbReference type="PANTHER" id="PTHR11746">
    <property type="entry name" value="O-METHYLTRANSFERASE"/>
    <property type="match status" value="1"/>
</dbReference>
<dbReference type="InterPro" id="IPR001077">
    <property type="entry name" value="COMT_C"/>
</dbReference>
<protein>
    <recommendedName>
        <fullName evidence="4">O-methyltransferase C-terminal domain-containing protein</fullName>
    </recommendedName>
</protein>
<dbReference type="AlphaFoldDB" id="A0A6A6LS25"/>
<dbReference type="Gene3D" id="3.40.50.150">
    <property type="entry name" value="Vaccinia Virus protein VP39"/>
    <property type="match status" value="2"/>
</dbReference>
<dbReference type="GO" id="GO:0032259">
    <property type="term" value="P:methylation"/>
    <property type="evidence" value="ECO:0007669"/>
    <property type="project" value="UniProtKB-KW"/>
</dbReference>
<evidence type="ECO:0000313" key="5">
    <source>
        <dbReference type="EMBL" id="KAF2303275.1"/>
    </source>
</evidence>
<accession>A0A6A6LS25</accession>
<reference evidence="5 6" key="1">
    <citation type="journal article" date="2020" name="Mol. Plant">
        <title>The Chromosome-Based Rubber Tree Genome Provides New Insights into Spurge Genome Evolution and Rubber Biosynthesis.</title>
        <authorList>
            <person name="Liu J."/>
            <person name="Shi C."/>
            <person name="Shi C.C."/>
            <person name="Li W."/>
            <person name="Zhang Q.J."/>
            <person name="Zhang Y."/>
            <person name="Li K."/>
            <person name="Lu H.F."/>
            <person name="Shi C."/>
            <person name="Zhu S.T."/>
            <person name="Xiao Z.Y."/>
            <person name="Nan H."/>
            <person name="Yue Y."/>
            <person name="Zhu X.G."/>
            <person name="Wu Y."/>
            <person name="Hong X.N."/>
            <person name="Fan G.Y."/>
            <person name="Tong Y."/>
            <person name="Zhang D."/>
            <person name="Mao C.L."/>
            <person name="Liu Y.L."/>
            <person name="Hao S.J."/>
            <person name="Liu W.Q."/>
            <person name="Lv M.Q."/>
            <person name="Zhang H.B."/>
            <person name="Liu Y."/>
            <person name="Hu-Tang G.R."/>
            <person name="Wang J.P."/>
            <person name="Wang J.H."/>
            <person name="Sun Y.H."/>
            <person name="Ni S.B."/>
            <person name="Chen W.B."/>
            <person name="Zhang X.C."/>
            <person name="Jiao Y.N."/>
            <person name="Eichler E.E."/>
            <person name="Li G.H."/>
            <person name="Liu X."/>
            <person name="Gao L.Z."/>
        </authorList>
    </citation>
    <scope>NUCLEOTIDE SEQUENCE [LARGE SCALE GENOMIC DNA]</scope>
    <source>
        <strain evidence="6">cv. GT1</strain>
        <tissue evidence="5">Leaf</tissue>
    </source>
</reference>
<evidence type="ECO:0000313" key="6">
    <source>
        <dbReference type="Proteomes" id="UP000467840"/>
    </source>
</evidence>